<dbReference type="Proteomes" id="UP000694548">
    <property type="component" value="Chromosome sgr01"/>
</dbReference>
<dbReference type="Gene3D" id="1.20.1250.10">
    <property type="match status" value="1"/>
</dbReference>
<gene>
    <name evidence="2" type="primary">LOC107385714</name>
</gene>
<reference evidence="2" key="3">
    <citation type="submission" date="2025-09" db="UniProtKB">
        <authorList>
            <consortium name="Ensembl"/>
        </authorList>
    </citation>
    <scope>IDENTIFICATION</scope>
</reference>
<reference evidence="2" key="2">
    <citation type="submission" date="2025-08" db="UniProtKB">
        <authorList>
            <consortium name="Ensembl"/>
        </authorList>
    </citation>
    <scope>IDENTIFICATION</scope>
</reference>
<dbReference type="GeneTree" id="ENSGT01030000234865"/>
<evidence type="ECO:0000256" key="1">
    <source>
        <dbReference type="SAM" id="SignalP"/>
    </source>
</evidence>
<evidence type="ECO:0008006" key="4">
    <source>
        <dbReference type="Google" id="ProtNLM"/>
    </source>
</evidence>
<accession>A0A8C6KR69</accession>
<dbReference type="AlphaFoldDB" id="A0A8C6KR69"/>
<sequence length="154" mass="17239">MHIPLALLYIVLMVAPEGTSLPTNGESIRNNIHSILNIAQITLVHIRKLNTEVCAAFTSPPVTSLAEICKYLQHLDSELQSPSTELLSQIQADVSSLEGRVRLLASMMDCPVQDRTSSETREHLFPDSQHFLTLAKVQHYLENLHLNKDKLKVC</sequence>
<protein>
    <recommendedName>
        <fullName evidence="4">Leptin</fullName>
    </recommendedName>
</protein>
<keyword evidence="3" id="KW-1185">Reference proteome</keyword>
<keyword evidence="1" id="KW-0732">Signal</keyword>
<proteinExistence type="predicted"/>
<evidence type="ECO:0000313" key="3">
    <source>
        <dbReference type="Proteomes" id="UP000694548"/>
    </source>
</evidence>
<feature type="signal peptide" evidence="1">
    <location>
        <begin position="1"/>
        <end position="20"/>
    </location>
</feature>
<dbReference type="InterPro" id="IPR009079">
    <property type="entry name" value="4_helix_cytokine-like_core"/>
</dbReference>
<name>A0A8C6KR69_NOTFU</name>
<feature type="chain" id="PRO_5034037453" description="Leptin" evidence="1">
    <location>
        <begin position="21"/>
        <end position="154"/>
    </location>
</feature>
<evidence type="ECO:0000313" key="2">
    <source>
        <dbReference type="Ensembl" id="ENSNFUP00015008392.1"/>
    </source>
</evidence>
<dbReference type="SUPFAM" id="SSF47266">
    <property type="entry name" value="4-helical cytokines"/>
    <property type="match status" value="1"/>
</dbReference>
<dbReference type="Ensembl" id="ENSNFUT00015008822.1">
    <property type="protein sequence ID" value="ENSNFUP00015008392.1"/>
    <property type="gene ID" value="ENSNFUG00015004109.1"/>
</dbReference>
<reference evidence="2" key="1">
    <citation type="submission" date="2014-08" db="EMBL/GenBank/DDBJ databases">
        <authorList>
            <person name="Senf B."/>
            <person name="Petzold A."/>
            <person name="Downie B.R."/>
            <person name="Koch P."/>
            <person name="Platzer M."/>
        </authorList>
    </citation>
    <scope>NUCLEOTIDE SEQUENCE [LARGE SCALE GENOMIC DNA]</scope>
    <source>
        <strain evidence="2">GRZ</strain>
    </source>
</reference>
<organism evidence="2 3">
    <name type="scientific">Nothobranchius furzeri</name>
    <name type="common">Turquoise killifish</name>
    <dbReference type="NCBI Taxonomy" id="105023"/>
    <lineage>
        <taxon>Eukaryota</taxon>
        <taxon>Metazoa</taxon>
        <taxon>Chordata</taxon>
        <taxon>Craniata</taxon>
        <taxon>Vertebrata</taxon>
        <taxon>Euteleostomi</taxon>
        <taxon>Actinopterygii</taxon>
        <taxon>Neopterygii</taxon>
        <taxon>Teleostei</taxon>
        <taxon>Neoteleostei</taxon>
        <taxon>Acanthomorphata</taxon>
        <taxon>Ovalentaria</taxon>
        <taxon>Atherinomorphae</taxon>
        <taxon>Cyprinodontiformes</taxon>
        <taxon>Nothobranchiidae</taxon>
        <taxon>Nothobranchius</taxon>
    </lineage>
</organism>